<dbReference type="Pfam" id="PF00883">
    <property type="entry name" value="Peptidase_M17"/>
    <property type="match status" value="1"/>
</dbReference>
<dbReference type="EC" id="3.4.11.10" evidence="8"/>
<dbReference type="InterPro" id="IPR023042">
    <property type="entry name" value="Peptidase_M17_leu_NH2_pept"/>
</dbReference>
<dbReference type="CDD" id="cd00433">
    <property type="entry name" value="Peptidase_M17"/>
    <property type="match status" value="1"/>
</dbReference>
<dbReference type="EMBL" id="BAAAQM010000019">
    <property type="protein sequence ID" value="GAA1973114.1"/>
    <property type="molecule type" value="Genomic_DNA"/>
</dbReference>
<dbReference type="Gene3D" id="3.40.630.10">
    <property type="entry name" value="Zn peptidases"/>
    <property type="match status" value="1"/>
</dbReference>
<evidence type="ECO:0000259" key="9">
    <source>
        <dbReference type="PROSITE" id="PS00631"/>
    </source>
</evidence>
<dbReference type="Pfam" id="PF02789">
    <property type="entry name" value="Peptidase_M17_N"/>
    <property type="match status" value="1"/>
</dbReference>
<feature type="binding site" evidence="8">
    <location>
        <position position="356"/>
    </location>
    <ligand>
        <name>Mn(2+)</name>
        <dbReference type="ChEBI" id="CHEBI:29035"/>
        <label>1</label>
    </ligand>
</feature>
<dbReference type="PANTHER" id="PTHR11963:SF23">
    <property type="entry name" value="CYTOSOL AMINOPEPTIDASE"/>
    <property type="match status" value="1"/>
</dbReference>
<comment type="catalytic activity">
    <reaction evidence="2 8">
        <text>Release of an N-terminal amino acid, preferentially leucine, but not glutamic or aspartic acids.</text>
        <dbReference type="EC" id="3.4.11.10"/>
    </reaction>
</comment>
<keyword evidence="11" id="KW-1185">Reference proteome</keyword>
<dbReference type="NCBIfam" id="NF002073">
    <property type="entry name" value="PRK00913.1-2"/>
    <property type="match status" value="1"/>
</dbReference>
<feature type="active site" evidence="8">
    <location>
        <position position="358"/>
    </location>
</feature>
<dbReference type="SUPFAM" id="SSF52949">
    <property type="entry name" value="Macro domain-like"/>
    <property type="match status" value="1"/>
</dbReference>
<feature type="binding site" evidence="8">
    <location>
        <position position="354"/>
    </location>
    <ligand>
        <name>Mn(2+)</name>
        <dbReference type="ChEBI" id="CHEBI:29035"/>
        <label>1</label>
    </ligand>
</feature>
<dbReference type="PRINTS" id="PR00481">
    <property type="entry name" value="LAMNOPPTDASE"/>
</dbReference>
<name>A0ABN2RQF0_9ACTN</name>
<dbReference type="PANTHER" id="PTHR11963">
    <property type="entry name" value="LEUCINE AMINOPEPTIDASE-RELATED"/>
    <property type="match status" value="1"/>
</dbReference>
<comment type="function">
    <text evidence="7 8">Presumably involved in the processing and regular turnover of intracellular proteins. Catalyzes the removal of unsubstituted N-terminal amino acids from various peptides.</text>
</comment>
<dbReference type="Proteomes" id="UP001499854">
    <property type="component" value="Unassembled WGS sequence"/>
</dbReference>
<evidence type="ECO:0000256" key="5">
    <source>
        <dbReference type="ARBA" id="ARBA00022670"/>
    </source>
</evidence>
<evidence type="ECO:0000313" key="10">
    <source>
        <dbReference type="EMBL" id="GAA1973114.1"/>
    </source>
</evidence>
<dbReference type="SUPFAM" id="SSF53187">
    <property type="entry name" value="Zn-dependent exopeptidases"/>
    <property type="match status" value="1"/>
</dbReference>
<evidence type="ECO:0000313" key="11">
    <source>
        <dbReference type="Proteomes" id="UP001499854"/>
    </source>
</evidence>
<dbReference type="EC" id="3.4.11.1" evidence="8"/>
<gene>
    <name evidence="8" type="primary">pepA</name>
    <name evidence="10" type="ORF">GCM10009838_36070</name>
</gene>
<comment type="cofactor">
    <cofactor evidence="8">
        <name>Mn(2+)</name>
        <dbReference type="ChEBI" id="CHEBI:29035"/>
    </cofactor>
    <text evidence="8">Binds 2 manganese ions per subunit.</text>
</comment>
<dbReference type="RefSeq" id="WP_344658201.1">
    <property type="nucleotide sequence ID" value="NZ_BAAAQM010000019.1"/>
</dbReference>
<sequence length="507" mass="51264">MTSISLTAAATGKADAVVVGVYATETAKGVKGVALAPGAEAVDAAYGGSLRKALDLLGAAGSEGELTKLPAQGDVKASLIIAVGLGKAPGKDGGVDLDALRKSAAVAARSLSGKAKAVFALPAADAEQAGAVAEGVLLGAYAYQGLKAPKKDAKGALAEAVLAAGPAAKQAAVKKAVERAGSVAGAVNLARDLINTPPSHLYPKTFADRVQTEVKDAALPALTVEVLDEKALAKGGYGGIMGIGQGSAKPPRLVRLAYRHPKAKQHLALVGKGITFDTGGISLKPSNAMDTMKSDMSGAAAVFAATLAVARQEVPVNVTAYMSLAENMPGGGAVKVSDVVTIYGGKTVEIMNTDAEGRVVMADALARASEDEPDVLLDVATLTGAQVLALDRLSAVMGNDDALRTRVVETAKAAGEEMWPMPLPEYLRETIDTPAADLSNMGSRMGGMLVAGLFLREFVGAGIPWAHLDIAGASYNEKGAYGDTPKGGTGAAVRTLVKLAEDMGAAK</sequence>
<feature type="binding site" evidence="8">
    <location>
        <position position="295"/>
    </location>
    <ligand>
        <name>Mn(2+)</name>
        <dbReference type="ChEBI" id="CHEBI:29035"/>
        <label>2</label>
    </ligand>
</feature>
<evidence type="ECO:0000256" key="6">
    <source>
        <dbReference type="ARBA" id="ARBA00022801"/>
    </source>
</evidence>
<keyword evidence="8" id="KW-0464">Manganese</keyword>
<evidence type="ECO:0000256" key="1">
    <source>
        <dbReference type="ARBA" id="ARBA00000135"/>
    </source>
</evidence>
<dbReference type="InterPro" id="IPR011356">
    <property type="entry name" value="Leucine_aapep/pepB"/>
</dbReference>
<feature type="binding site" evidence="8">
    <location>
        <position position="277"/>
    </location>
    <ligand>
        <name>Mn(2+)</name>
        <dbReference type="ChEBI" id="CHEBI:29035"/>
        <label>1</label>
    </ligand>
</feature>
<dbReference type="InterPro" id="IPR000819">
    <property type="entry name" value="Peptidase_M17_C"/>
</dbReference>
<evidence type="ECO:0000256" key="3">
    <source>
        <dbReference type="ARBA" id="ARBA00009528"/>
    </source>
</evidence>
<proteinExistence type="inferred from homology"/>
<feature type="binding site" evidence="8">
    <location>
        <position position="277"/>
    </location>
    <ligand>
        <name>Mn(2+)</name>
        <dbReference type="ChEBI" id="CHEBI:29035"/>
        <label>2</label>
    </ligand>
</feature>
<feature type="binding site" evidence="8">
    <location>
        <position position="272"/>
    </location>
    <ligand>
        <name>Mn(2+)</name>
        <dbReference type="ChEBI" id="CHEBI:29035"/>
        <label>2</label>
    </ligand>
</feature>
<organism evidence="10 11">
    <name type="scientific">Catenulispora subtropica</name>
    <dbReference type="NCBI Taxonomy" id="450798"/>
    <lineage>
        <taxon>Bacteria</taxon>
        <taxon>Bacillati</taxon>
        <taxon>Actinomycetota</taxon>
        <taxon>Actinomycetes</taxon>
        <taxon>Catenulisporales</taxon>
        <taxon>Catenulisporaceae</taxon>
        <taxon>Catenulispora</taxon>
    </lineage>
</organism>
<evidence type="ECO:0000256" key="8">
    <source>
        <dbReference type="HAMAP-Rule" id="MF_00181"/>
    </source>
</evidence>
<protein>
    <recommendedName>
        <fullName evidence="8">Probable cytosol aminopeptidase</fullName>
        <ecNumber evidence="8">3.4.11.1</ecNumber>
    </recommendedName>
    <alternativeName>
        <fullName evidence="8">Leucine aminopeptidase</fullName>
        <shortName evidence="8">LAP</shortName>
        <ecNumber evidence="8">3.4.11.10</ecNumber>
    </alternativeName>
    <alternativeName>
        <fullName evidence="8">Leucyl aminopeptidase</fullName>
    </alternativeName>
</protein>
<dbReference type="PROSITE" id="PS00631">
    <property type="entry name" value="CYTOSOL_AP"/>
    <property type="match status" value="1"/>
</dbReference>
<feature type="binding site" evidence="8">
    <location>
        <position position="356"/>
    </location>
    <ligand>
        <name>Mn(2+)</name>
        <dbReference type="ChEBI" id="CHEBI:29035"/>
        <label>2</label>
    </ligand>
</feature>
<evidence type="ECO:0000256" key="4">
    <source>
        <dbReference type="ARBA" id="ARBA00022438"/>
    </source>
</evidence>
<comment type="subcellular location">
    <subcellularLocation>
        <location evidence="8">Cytoplasm</location>
    </subcellularLocation>
</comment>
<dbReference type="InterPro" id="IPR008283">
    <property type="entry name" value="Peptidase_M17_N"/>
</dbReference>
<keyword evidence="8" id="KW-0963">Cytoplasm</keyword>
<feature type="domain" description="Cytosol aminopeptidase" evidence="9">
    <location>
        <begin position="352"/>
        <end position="359"/>
    </location>
</feature>
<accession>A0ABN2RQF0</accession>
<dbReference type="Gene3D" id="3.40.220.10">
    <property type="entry name" value="Leucine Aminopeptidase, subunit E, domain 1"/>
    <property type="match status" value="1"/>
</dbReference>
<evidence type="ECO:0000256" key="2">
    <source>
        <dbReference type="ARBA" id="ARBA00000967"/>
    </source>
</evidence>
<reference evidence="10 11" key="1">
    <citation type="journal article" date="2019" name="Int. J. Syst. Evol. Microbiol.">
        <title>The Global Catalogue of Microorganisms (GCM) 10K type strain sequencing project: providing services to taxonomists for standard genome sequencing and annotation.</title>
        <authorList>
            <consortium name="The Broad Institute Genomics Platform"/>
            <consortium name="The Broad Institute Genome Sequencing Center for Infectious Disease"/>
            <person name="Wu L."/>
            <person name="Ma J."/>
        </authorList>
    </citation>
    <scope>NUCLEOTIDE SEQUENCE [LARGE SCALE GENOMIC DNA]</scope>
    <source>
        <strain evidence="10 11">JCM 16013</strain>
    </source>
</reference>
<comment type="caution">
    <text evidence="10">The sequence shown here is derived from an EMBL/GenBank/DDBJ whole genome shotgun (WGS) entry which is preliminary data.</text>
</comment>
<keyword evidence="8" id="KW-0479">Metal-binding</keyword>
<keyword evidence="6 8" id="KW-0378">Hydrolase</keyword>
<keyword evidence="4 8" id="KW-0031">Aminopeptidase</keyword>
<comment type="catalytic activity">
    <reaction evidence="1 8">
        <text>Release of an N-terminal amino acid, Xaa-|-Yaa-, in which Xaa is preferably Leu, but may be other amino acids including Pro although not Arg or Lys, and Yaa may be Pro. Amino acid amides and methyl esters are also readily hydrolyzed, but rates on arylamides are exceedingly low.</text>
        <dbReference type="EC" id="3.4.11.1"/>
    </reaction>
</comment>
<comment type="similarity">
    <text evidence="3 8">Belongs to the peptidase M17 family.</text>
</comment>
<evidence type="ECO:0000256" key="7">
    <source>
        <dbReference type="ARBA" id="ARBA00049972"/>
    </source>
</evidence>
<feature type="active site" evidence="8">
    <location>
        <position position="284"/>
    </location>
</feature>
<dbReference type="GO" id="GO:0004177">
    <property type="term" value="F:aminopeptidase activity"/>
    <property type="evidence" value="ECO:0007669"/>
    <property type="project" value="UniProtKB-KW"/>
</dbReference>
<dbReference type="HAMAP" id="MF_00181">
    <property type="entry name" value="Cytosol_peptidase_M17"/>
    <property type="match status" value="1"/>
</dbReference>
<keyword evidence="5 8" id="KW-0645">Protease</keyword>
<dbReference type="InterPro" id="IPR043472">
    <property type="entry name" value="Macro_dom-like"/>
</dbReference>